<dbReference type="PANTHER" id="PTHR11216:SF173">
    <property type="entry name" value="ACTIN CYTOSKELETON-REGULATORY COMPLEX PROTEIN PAN1"/>
    <property type="match status" value="1"/>
</dbReference>
<keyword evidence="8" id="KW-1003">Cell membrane</keyword>
<comment type="subunit">
    <text evidence="5">Component of the PAN1 actin cytoskeleton-regulatory complex.</text>
</comment>
<dbReference type="Gene3D" id="1.10.238.10">
    <property type="entry name" value="EF-hand"/>
    <property type="match status" value="2"/>
</dbReference>
<keyword evidence="11" id="KW-0677">Repeat</keyword>
<dbReference type="InterPro" id="IPR003124">
    <property type="entry name" value="WH2_dom"/>
</dbReference>
<keyword evidence="12" id="KW-0967">Endosome</keyword>
<dbReference type="eggNOG" id="KOG0998">
    <property type="taxonomic scope" value="Eukaryota"/>
</dbReference>
<dbReference type="InterPro" id="IPR013182">
    <property type="entry name" value="DUF1720"/>
</dbReference>
<evidence type="ECO:0000256" key="10">
    <source>
        <dbReference type="ARBA" id="ARBA00022583"/>
    </source>
</evidence>
<evidence type="ECO:0000259" key="19">
    <source>
        <dbReference type="PROSITE" id="PS50031"/>
    </source>
</evidence>
<dbReference type="GO" id="GO:0005886">
    <property type="term" value="C:plasma membrane"/>
    <property type="evidence" value="ECO:0007669"/>
    <property type="project" value="UniProtKB-SubCell"/>
</dbReference>
<evidence type="ECO:0000256" key="5">
    <source>
        <dbReference type="ARBA" id="ARBA00011159"/>
    </source>
</evidence>
<dbReference type="RefSeq" id="XP_002546881.1">
    <property type="nucleotide sequence ID" value="XM_002546835.1"/>
</dbReference>
<dbReference type="SMART" id="SM00027">
    <property type="entry name" value="EH"/>
    <property type="match status" value="2"/>
</dbReference>
<feature type="compositionally biased region" description="Basic and acidic residues" evidence="18">
    <location>
        <begin position="1246"/>
        <end position="1270"/>
    </location>
</feature>
<evidence type="ECO:0000256" key="15">
    <source>
        <dbReference type="ARBA" id="ARBA00023203"/>
    </source>
</evidence>
<evidence type="ECO:0000256" key="17">
    <source>
        <dbReference type="ARBA" id="ARBA00025194"/>
    </source>
</evidence>
<evidence type="ECO:0000313" key="23">
    <source>
        <dbReference type="Proteomes" id="UP000002037"/>
    </source>
</evidence>
<evidence type="ECO:0000313" key="22">
    <source>
        <dbReference type="EMBL" id="EER34326.1"/>
    </source>
</evidence>
<reference evidence="22 23" key="1">
    <citation type="journal article" date="2009" name="Nature">
        <title>Evolution of pathogenicity and sexual reproduction in eight Candida genomes.</title>
        <authorList>
            <person name="Butler G."/>
            <person name="Rasmussen M.D."/>
            <person name="Lin M.F."/>
            <person name="Santos M.A."/>
            <person name="Sakthikumar S."/>
            <person name="Munro C.A."/>
            <person name="Rheinbay E."/>
            <person name="Grabherr M."/>
            <person name="Forche A."/>
            <person name="Reedy J.L."/>
            <person name="Agrafioti I."/>
            <person name="Arnaud M.B."/>
            <person name="Bates S."/>
            <person name="Brown A.J."/>
            <person name="Brunke S."/>
            <person name="Costanzo M.C."/>
            <person name="Fitzpatrick D.A."/>
            <person name="de Groot P.W."/>
            <person name="Harris D."/>
            <person name="Hoyer L.L."/>
            <person name="Hube B."/>
            <person name="Klis F.M."/>
            <person name="Kodira C."/>
            <person name="Lennard N."/>
            <person name="Logue M.E."/>
            <person name="Martin R."/>
            <person name="Neiman A.M."/>
            <person name="Nikolaou E."/>
            <person name="Quail M.A."/>
            <person name="Quinn J."/>
            <person name="Santos M.C."/>
            <person name="Schmitzberger F.F."/>
            <person name="Sherlock G."/>
            <person name="Shah P."/>
            <person name="Silverstein K.A."/>
            <person name="Skrzypek M.S."/>
            <person name="Soll D."/>
            <person name="Staggs R."/>
            <person name="Stansfield I."/>
            <person name="Stumpf M.P."/>
            <person name="Sudbery P.E."/>
            <person name="Srikantha T."/>
            <person name="Zeng Q."/>
            <person name="Berman J."/>
            <person name="Berriman M."/>
            <person name="Heitman J."/>
            <person name="Gow N.A."/>
            <person name="Lorenz M.C."/>
            <person name="Birren B.W."/>
            <person name="Kellis M."/>
            <person name="Cuomo C.A."/>
        </authorList>
    </citation>
    <scope>NUCLEOTIDE SEQUENCE [LARGE SCALE GENOMIC DNA]</scope>
    <source>
        <strain evidence="23">ATCC MYA-3404 / T1</strain>
    </source>
</reference>
<keyword evidence="9" id="KW-0963">Cytoplasm</keyword>
<comment type="similarity">
    <text evidence="4">Belongs to the PAN1 family.</text>
</comment>
<feature type="compositionally biased region" description="Polar residues" evidence="18">
    <location>
        <begin position="931"/>
        <end position="940"/>
    </location>
</feature>
<feature type="compositionally biased region" description="Low complexity" evidence="18">
    <location>
        <begin position="1158"/>
        <end position="1169"/>
    </location>
</feature>
<sequence length="1464" mass="158936">MYNPYQQQGMGYNPQQQQQPPPQQQQGGGFGYNSYQQPQYTQPQMFSQATGFIPQQPNLYGSNFQNPMGIATQPTGYMQPQPQQQQAQPQQQQQQQPMLQAQQTGYIQTQPTGFGGAAPVVTENSELKIPNMRLSFITAEDQKKFEHLFRTAVPKGEQSITGDAASSILLRSGLSAVTLAEIWTLSDIDKTGALLFPEFALSLHLCSMAKRGEPLPGLLPEKWRNEVQSFMDQINFSIPDDPSKVLANTPFASFAPQKDDWLAPQTTGFNSQGPPPMTSFQPQATGFGGLVSQQTGGMPMPTTSFGAPPLTAQRTGGGTLIPLQPQQTAGLIPAQKTGPLQQQRTGGLPQQTTGYNAQPVLQQQRTGGLPQQTTGYNAQPLQQQRTGGLVPQTTGYQQQMQSQATGGFVPTTSFQQPQLTAQRTGQMLQSQPTGPLQAQPTGRPGEWGFVSMPTGGIPGLNAMQQHFLPNTQLPTSNLHSAMDTSLKSNVTWAITKQEKQIYDGLFQAWDNQKRGYVDSTVALNVFTKSGLSRPDLESIWTLVDTDDTGKLNKNQFAVAMHLIYRRLNGYDIPLRLPPELVPPADRTLRDTMDSLKNSLKGGSTNKPVKPPKPQTKPDGTRFKNNDDSFGYVSNARHRRKSTDIHDTGSKSSLKTSSDSDLTIEDMKKLIHEKKILLDAIDTEDQANNYSRSSIGSQDQQVIENLKKQIMDTQSRIDEQGVGSASNEEKKQLSKTLDHLTRDIVPRLISDIHKVNQEIAKKKVELVKLQLQKENPSWNPEDDESQIVGTGPNGEVTDYDRIKFQSRKKLNQRMAALTGKSTGGNSELDFKLKDASEKAQAEANSQSEMIKDIGAGIKAIEDESASKLNVSVTQDAGSDKWEKGVGISAEVAKFVKDLQAFSEQQSRNIAQSKAAEQHKQEELAKQKADLTASHSNSSSPATRAAYTTPEERAAYIKEQAEKRMNERLAKLGITRRGKSASSESVPQVPRKPESAPAQKTEPAPVAEATPKAVEPTPQKVETPKPQPVETPAAVNNTKVEEEESSDDDDDEEYRAMLKQKQEMEAREKERKLRKQKAKEERLAKIKREMEEMKKREQQESDDDEEEEESVPVTTVPVYKPSSQESVSKSVEEPKKEESVAEQPKPAQSTHDNNPFAKMNNNSQQQQPSASTTGGNNPFFKPTTQETGIDPKKAAAQRASQRGISSSSGWSDSEDEESEDDTPNRAGAAQLASLLFGGMPQPPTRSDSNLDKQVETRAEEPKQPVVVDESKNDSYVNIPSSSSTGDFETPEPASQYSSNEVAPAVSEQAQAVPDQAPPVPEQAPPVPDQAPPVPEQAPPVPEIAPPVPEQAPPVPEIAPPIPSSIPPPPPPPAPPVPGQESGYSDSVPPPAPPFPFPGQTGAAPPAPPPPPPPAPPAGGFNDSGASAAPSGGAPNISALLGQITGGKSLRKVETKVSSGATVGRVL</sequence>
<dbReference type="Pfam" id="PF02205">
    <property type="entry name" value="WH2"/>
    <property type="match status" value="1"/>
</dbReference>
<dbReference type="Pfam" id="PF08226">
    <property type="entry name" value="DUF1720"/>
    <property type="match status" value="1"/>
</dbReference>
<feature type="region of interest" description="Disordered" evidence="18">
    <location>
        <begin position="904"/>
        <end position="1464"/>
    </location>
</feature>
<evidence type="ECO:0000256" key="4">
    <source>
        <dbReference type="ARBA" id="ARBA00009351"/>
    </source>
</evidence>
<dbReference type="GO" id="GO:0005509">
    <property type="term" value="F:calcium ion binding"/>
    <property type="evidence" value="ECO:0007669"/>
    <property type="project" value="InterPro"/>
</dbReference>
<feature type="compositionally biased region" description="Low complexity" evidence="18">
    <location>
        <begin position="649"/>
        <end position="659"/>
    </location>
</feature>
<feature type="compositionally biased region" description="Basic and acidic residues" evidence="18">
    <location>
        <begin position="1052"/>
        <end position="1069"/>
    </location>
</feature>
<keyword evidence="15" id="KW-0009">Actin-binding</keyword>
<feature type="compositionally biased region" description="Basic and acidic residues" evidence="18">
    <location>
        <begin position="948"/>
        <end position="968"/>
    </location>
</feature>
<accession>C5M5Q6</accession>
<feature type="compositionally biased region" description="Low complexity" evidence="18">
    <location>
        <begin position="1"/>
        <end position="18"/>
    </location>
</feature>
<feature type="compositionally biased region" description="Acidic residues" evidence="18">
    <location>
        <begin position="1039"/>
        <end position="1051"/>
    </location>
</feature>
<feature type="compositionally biased region" description="Pro residues" evidence="18">
    <location>
        <begin position="1402"/>
        <end position="1414"/>
    </location>
</feature>
<feature type="compositionally biased region" description="Low complexity" evidence="18">
    <location>
        <begin position="1118"/>
        <end position="1127"/>
    </location>
</feature>
<dbReference type="Pfam" id="PF12763">
    <property type="entry name" value="EH"/>
    <property type="match status" value="2"/>
</dbReference>
<comment type="subcellular location">
    <subcellularLocation>
        <location evidence="3">Cell membrane</location>
        <topology evidence="3">Peripheral membrane protein</topology>
        <orientation evidence="3">Cytoplasmic side</orientation>
    </subcellularLocation>
    <subcellularLocation>
        <location evidence="2">Cytoplasm</location>
        <location evidence="2">Cytoskeleton</location>
        <location evidence="2">Actin patch</location>
    </subcellularLocation>
    <subcellularLocation>
        <location evidence="1">Endosome membrane</location>
        <topology evidence="1">Peripheral membrane protein</topology>
        <orientation evidence="1">Cytoplasmic side</orientation>
    </subcellularLocation>
</comment>
<dbReference type="PROSITE" id="PS51082">
    <property type="entry name" value="WH2"/>
    <property type="match status" value="1"/>
</dbReference>
<evidence type="ECO:0000256" key="8">
    <source>
        <dbReference type="ARBA" id="ARBA00022475"/>
    </source>
</evidence>
<feature type="compositionally biased region" description="Basic and acidic residues" evidence="18">
    <location>
        <begin position="1128"/>
        <end position="1137"/>
    </location>
</feature>
<keyword evidence="23" id="KW-1185">Reference proteome</keyword>
<feature type="compositionally biased region" description="Polar residues" evidence="18">
    <location>
        <begin position="38"/>
        <end position="76"/>
    </location>
</feature>
<dbReference type="Proteomes" id="UP000002037">
    <property type="component" value="Unassembled WGS sequence"/>
</dbReference>
<evidence type="ECO:0000259" key="21">
    <source>
        <dbReference type="PROSITE" id="PS51082"/>
    </source>
</evidence>
<feature type="region of interest" description="Disordered" evidence="18">
    <location>
        <begin position="1"/>
        <end position="103"/>
    </location>
</feature>
<feature type="domain" description="EH" evidence="19">
    <location>
        <begin position="141"/>
        <end position="220"/>
    </location>
</feature>
<dbReference type="PROSITE" id="PS50031">
    <property type="entry name" value="EH"/>
    <property type="match status" value="2"/>
</dbReference>
<dbReference type="SUPFAM" id="SSF47473">
    <property type="entry name" value="EF-hand"/>
    <property type="match status" value="2"/>
</dbReference>
<evidence type="ECO:0000256" key="9">
    <source>
        <dbReference type="ARBA" id="ARBA00022490"/>
    </source>
</evidence>
<feature type="compositionally biased region" description="Acidic residues" evidence="18">
    <location>
        <begin position="1210"/>
        <end position="1219"/>
    </location>
</feature>
<dbReference type="PANTHER" id="PTHR11216">
    <property type="entry name" value="EH DOMAIN"/>
    <property type="match status" value="1"/>
</dbReference>
<dbReference type="VEuPathDB" id="FungiDB:CTRG_01186"/>
<keyword evidence="14" id="KW-0472">Membrane</keyword>
<evidence type="ECO:0000256" key="16">
    <source>
        <dbReference type="ARBA" id="ARBA00023212"/>
    </source>
</evidence>
<feature type="compositionally biased region" description="Pro residues" evidence="18">
    <location>
        <begin position="1385"/>
        <end position="1394"/>
    </location>
</feature>
<proteinExistence type="inferred from homology"/>
<feature type="domain" description="EH" evidence="19">
    <location>
        <begin position="498"/>
        <end position="587"/>
    </location>
</feature>
<evidence type="ECO:0000259" key="20">
    <source>
        <dbReference type="PROSITE" id="PS50222"/>
    </source>
</evidence>
<dbReference type="STRING" id="294747.C5M5Q6"/>
<gene>
    <name evidence="22" type="ORF">CTRG_01186</name>
</gene>
<feature type="compositionally biased region" description="Basic and acidic residues" evidence="18">
    <location>
        <begin position="1076"/>
        <end position="1097"/>
    </location>
</feature>
<keyword evidence="16" id="KW-0206">Cytoskeleton</keyword>
<feature type="compositionally biased region" description="Basic and acidic residues" evidence="18">
    <location>
        <begin position="914"/>
        <end position="927"/>
    </location>
</feature>
<organism evidence="22 23">
    <name type="scientific">Candida tropicalis (strain ATCC MYA-3404 / T1)</name>
    <name type="common">Yeast</name>
    <dbReference type="NCBI Taxonomy" id="294747"/>
    <lineage>
        <taxon>Eukaryota</taxon>
        <taxon>Fungi</taxon>
        <taxon>Dikarya</taxon>
        <taxon>Ascomycota</taxon>
        <taxon>Saccharomycotina</taxon>
        <taxon>Pichiomycetes</taxon>
        <taxon>Debaryomycetaceae</taxon>
        <taxon>Candida/Lodderomyces clade</taxon>
        <taxon>Candida</taxon>
    </lineage>
</organism>
<dbReference type="GO" id="GO:0006897">
    <property type="term" value="P:endocytosis"/>
    <property type="evidence" value="ECO:0007669"/>
    <property type="project" value="UniProtKB-KW"/>
</dbReference>
<feature type="compositionally biased region" description="Low complexity" evidence="18">
    <location>
        <begin position="78"/>
        <end position="103"/>
    </location>
</feature>
<dbReference type="GO" id="GO:0010008">
    <property type="term" value="C:endosome membrane"/>
    <property type="evidence" value="ECO:0007669"/>
    <property type="project" value="UniProtKB-SubCell"/>
</dbReference>
<dbReference type="GO" id="GO:0030479">
    <property type="term" value="C:actin cortical patch"/>
    <property type="evidence" value="ECO:0007669"/>
    <property type="project" value="UniProtKB-SubCell"/>
</dbReference>
<dbReference type="GO" id="GO:0016197">
    <property type="term" value="P:endosomal transport"/>
    <property type="evidence" value="ECO:0007669"/>
    <property type="project" value="TreeGrafter"/>
</dbReference>
<dbReference type="GeneID" id="8295911"/>
<feature type="domain" description="EF-hand" evidence="20">
    <location>
        <begin position="531"/>
        <end position="566"/>
    </location>
</feature>
<dbReference type="FunFam" id="1.10.238.10:FF:000354">
    <property type="entry name" value="Actin cytoskeleton-regulatory complex protein pan1"/>
    <property type="match status" value="1"/>
</dbReference>
<dbReference type="InterPro" id="IPR000261">
    <property type="entry name" value="EH_dom"/>
</dbReference>
<evidence type="ECO:0000256" key="13">
    <source>
        <dbReference type="ARBA" id="ARBA00023054"/>
    </source>
</evidence>
<dbReference type="FunFam" id="1.10.238.10:FF:000349">
    <property type="entry name" value="Actin cytoskeleton-regulatory complex protein PAN1"/>
    <property type="match status" value="1"/>
</dbReference>
<dbReference type="InterPro" id="IPR002048">
    <property type="entry name" value="EF_hand_dom"/>
</dbReference>
<feature type="region of interest" description="Disordered" evidence="18">
    <location>
        <begin position="594"/>
        <end position="659"/>
    </location>
</feature>
<dbReference type="KEGG" id="ctp:CTRG_01186"/>
<evidence type="ECO:0000256" key="11">
    <source>
        <dbReference type="ARBA" id="ARBA00022737"/>
    </source>
</evidence>
<keyword evidence="13" id="KW-0175">Coiled coil</keyword>
<feature type="compositionally biased region" description="Polar residues" evidence="18">
    <location>
        <begin position="594"/>
        <end position="605"/>
    </location>
</feature>
<dbReference type="GO" id="GO:0003779">
    <property type="term" value="F:actin binding"/>
    <property type="evidence" value="ECO:0007669"/>
    <property type="project" value="UniProtKB-KW"/>
</dbReference>
<dbReference type="InterPro" id="IPR011992">
    <property type="entry name" value="EF-hand-dom_pair"/>
</dbReference>
<name>C5M5Q6_CANTT</name>
<protein>
    <recommendedName>
        <fullName evidence="6">Actin cytoskeleton-regulatory complex protein PAN1</fullName>
    </recommendedName>
    <alternativeName>
        <fullName evidence="7">Actin cytoskeleton-regulatory complex protein pan1</fullName>
    </alternativeName>
</protein>
<evidence type="ECO:0000256" key="2">
    <source>
        <dbReference type="ARBA" id="ARBA00004134"/>
    </source>
</evidence>
<evidence type="ECO:0000256" key="12">
    <source>
        <dbReference type="ARBA" id="ARBA00022753"/>
    </source>
</evidence>
<feature type="compositionally biased region" description="Acidic residues" evidence="18">
    <location>
        <begin position="1098"/>
        <end position="1108"/>
    </location>
</feature>
<evidence type="ECO:0000256" key="6">
    <source>
        <dbReference type="ARBA" id="ARBA00015110"/>
    </source>
</evidence>
<evidence type="ECO:0000256" key="3">
    <source>
        <dbReference type="ARBA" id="ARBA00004413"/>
    </source>
</evidence>
<evidence type="ECO:0000256" key="14">
    <source>
        <dbReference type="ARBA" id="ARBA00023136"/>
    </source>
</evidence>
<feature type="compositionally biased region" description="Polar residues" evidence="18">
    <location>
        <begin position="1271"/>
        <end position="1298"/>
    </location>
</feature>
<evidence type="ECO:0000256" key="7">
    <source>
        <dbReference type="ARBA" id="ARBA00020728"/>
    </source>
</evidence>
<keyword evidence="10" id="KW-0254">Endocytosis</keyword>
<feature type="region of interest" description="Disordered" evidence="18">
    <location>
        <begin position="774"/>
        <end position="795"/>
    </location>
</feature>
<dbReference type="HOGENOM" id="CLU_001619_0_0_1"/>
<evidence type="ECO:0000256" key="1">
    <source>
        <dbReference type="ARBA" id="ARBA00004125"/>
    </source>
</evidence>
<evidence type="ECO:0000256" key="18">
    <source>
        <dbReference type="SAM" id="MobiDB-lite"/>
    </source>
</evidence>
<feature type="compositionally biased region" description="Low complexity" evidence="18">
    <location>
        <begin position="1415"/>
        <end position="1432"/>
    </location>
</feature>
<feature type="compositionally biased region" description="Pro residues" evidence="18">
    <location>
        <begin position="1313"/>
        <end position="1375"/>
    </location>
</feature>
<comment type="function">
    <text evidence="17">Component of the PAN1 actin cytoskeleton-regulatory complex required for the internalization of endosomes during actin-coupled endocytosis. The complex links the site of endocytosis to the cell membrane-associated actin cytoskeleton. Mediates uptake of external molecules and vacuolar degradation of plasma membrane proteins. Plays a role in the proper organization of the cell membrane-associated actin cytoskeleton and promotes its destabilization.</text>
</comment>
<dbReference type="PROSITE" id="PS50222">
    <property type="entry name" value="EF_HAND_2"/>
    <property type="match status" value="1"/>
</dbReference>
<dbReference type="OrthoDB" id="2015333at2759"/>
<dbReference type="CDD" id="cd00052">
    <property type="entry name" value="EH"/>
    <property type="match status" value="2"/>
</dbReference>
<dbReference type="EMBL" id="GG692396">
    <property type="protein sequence ID" value="EER34326.1"/>
    <property type="molecule type" value="Genomic_DNA"/>
</dbReference>
<feature type="compositionally biased region" description="Polar residues" evidence="18">
    <location>
        <begin position="1170"/>
        <end position="1185"/>
    </location>
</feature>
<feature type="domain" description="WH2" evidence="21">
    <location>
        <begin position="1433"/>
        <end position="1450"/>
    </location>
</feature>